<reference evidence="2" key="1">
    <citation type="submission" date="2022-08" db="EMBL/GenBank/DDBJ databases">
        <title>Novel sulphate-reducing endosymbionts in the free-living metamonad Anaeramoeba.</title>
        <authorList>
            <person name="Jerlstrom-Hultqvist J."/>
            <person name="Cepicka I."/>
            <person name="Gallot-Lavallee L."/>
            <person name="Salas-Leiva D."/>
            <person name="Curtis B.A."/>
            <person name="Zahonova K."/>
            <person name="Pipaliya S."/>
            <person name="Dacks J."/>
            <person name="Roger A.J."/>
        </authorList>
    </citation>
    <scope>NUCLEOTIDE SEQUENCE</scope>
    <source>
        <strain evidence="2">Busselton2</strain>
    </source>
</reference>
<organism evidence="2 3">
    <name type="scientific">Anaeramoeba flamelloides</name>
    <dbReference type="NCBI Taxonomy" id="1746091"/>
    <lineage>
        <taxon>Eukaryota</taxon>
        <taxon>Metamonada</taxon>
        <taxon>Anaeramoebidae</taxon>
        <taxon>Anaeramoeba</taxon>
    </lineage>
</organism>
<evidence type="ECO:0000313" key="2">
    <source>
        <dbReference type="EMBL" id="KAJ3446445.1"/>
    </source>
</evidence>
<dbReference type="Proteomes" id="UP001146793">
    <property type="component" value="Unassembled WGS sequence"/>
</dbReference>
<accession>A0AAV8A134</accession>
<feature type="compositionally biased region" description="Basic and acidic residues" evidence="1">
    <location>
        <begin position="8"/>
        <end position="35"/>
    </location>
</feature>
<dbReference type="AlphaFoldDB" id="A0AAV8A134"/>
<protein>
    <submittedName>
        <fullName evidence="2">Uncharacterized protein</fullName>
    </submittedName>
</protein>
<sequence>MGCVPSKSQEKPKPEFRERKNESIPKTKKTNKEHTSTSNRNIQYSSSKEIQKLKQNNKNSNFGKSYTDRRFAEEDLAEAILFNARQSLVDLHYSPSNYGIEKDNEKDLSDNDSLDENGLINEYSLFDFPKNKKQKKENLIEIFNQPTLSQKEKQFLGNVGKEMLDTINKIKVNNIDNLVLTFEIDESSEELMINKNKSKKK</sequence>
<comment type="caution">
    <text evidence="2">The sequence shown here is derived from an EMBL/GenBank/DDBJ whole genome shotgun (WGS) entry which is preliminary data.</text>
</comment>
<name>A0AAV8A134_9EUKA</name>
<evidence type="ECO:0000313" key="3">
    <source>
        <dbReference type="Proteomes" id="UP001146793"/>
    </source>
</evidence>
<feature type="region of interest" description="Disordered" evidence="1">
    <location>
        <begin position="1"/>
        <end position="65"/>
    </location>
</feature>
<proteinExistence type="predicted"/>
<evidence type="ECO:0000256" key="1">
    <source>
        <dbReference type="SAM" id="MobiDB-lite"/>
    </source>
</evidence>
<gene>
    <name evidence="2" type="ORF">M0812_08254</name>
</gene>
<dbReference type="EMBL" id="JANTQA010000020">
    <property type="protein sequence ID" value="KAJ3446445.1"/>
    <property type="molecule type" value="Genomic_DNA"/>
</dbReference>
<feature type="compositionally biased region" description="Polar residues" evidence="1">
    <location>
        <begin position="36"/>
        <end position="64"/>
    </location>
</feature>